<proteinExistence type="predicted"/>
<dbReference type="KEGG" id="csi:P262_p2107"/>
<protein>
    <submittedName>
        <fullName evidence="1">Uncharacterized protein</fullName>
    </submittedName>
</protein>
<organism evidence="1 2">
    <name type="scientific">Cronobacter malonaticus</name>
    <dbReference type="NCBI Taxonomy" id="413503"/>
    <lineage>
        <taxon>Bacteria</taxon>
        <taxon>Pseudomonadati</taxon>
        <taxon>Pseudomonadota</taxon>
        <taxon>Gammaproteobacteria</taxon>
        <taxon>Enterobacterales</taxon>
        <taxon>Enterobacteriaceae</taxon>
        <taxon>Cronobacter</taxon>
    </lineage>
</organism>
<evidence type="ECO:0000313" key="1">
    <source>
        <dbReference type="EMBL" id="AHB72676.1"/>
    </source>
</evidence>
<reference evidence="1 2" key="1">
    <citation type="journal article" date="2014" name="Genome Announc.">
        <title>Complete Genome Sequence of Cronobacter sakazakii Strain CMCC 45402.</title>
        <authorList>
            <person name="Zhao Z."/>
            <person name="Wang L."/>
            <person name="Wang B."/>
            <person name="Liang H."/>
            <person name="Ye Q."/>
            <person name="Zeng M."/>
        </authorList>
    </citation>
    <scope>NUCLEOTIDE SEQUENCE [LARGE SCALE GENOMIC DNA]</scope>
    <source>
        <strain evidence="2">45402</strain>
        <plasmid evidence="2">Plasmid p2</plasmid>
    </source>
</reference>
<geneLocation type="plasmid" evidence="1 2">
    <name>p2</name>
</geneLocation>
<sequence length="71" mass="7764">MFTTQGFVVRRTQVNRVRAFAGRGMDATVAPVGAGDQIIIHAGLFLWRPGVVLCNACVIILHRLPACFWAP</sequence>
<dbReference type="EMBL" id="CP006733">
    <property type="protein sequence ID" value="AHB72676.1"/>
    <property type="molecule type" value="Genomic_DNA"/>
</dbReference>
<gene>
    <name evidence="1" type="ORF">P262_p2107</name>
</gene>
<dbReference type="AlphaFoldDB" id="V5U580"/>
<name>V5U580_9ENTR</name>
<dbReference type="HOGENOM" id="CLU_2733244_0_0_6"/>
<dbReference type="Proteomes" id="UP000018545">
    <property type="component" value="Plasmid p2"/>
</dbReference>
<accession>V5U580</accession>
<evidence type="ECO:0000313" key="2">
    <source>
        <dbReference type="Proteomes" id="UP000018545"/>
    </source>
</evidence>
<keyword evidence="1" id="KW-0614">Plasmid</keyword>